<sequence length="231" mass="25378">MVAHEALTRWPAFPDTSPEQIFDIARTMGMAEELDRRCIASAVAAAAQFTPADHPPRTLFVNIEADAMSSENSSTSARRLSELLRSGGSQIRPVAEFAERSLLTDLARLLRSADRLRRDGIIIALDDVGADPDSMVVLPLLAPEVIKLDRSLLDDDLPGDKLATLLAVLAYASRFDVALIAEGIETERQKDKAIAWGAAYGQGFHLGRPAPSMHPRRRPFLCCHALLRRDR</sequence>
<dbReference type="PROSITE" id="PS50883">
    <property type="entry name" value="EAL"/>
    <property type="match status" value="1"/>
</dbReference>
<dbReference type="PANTHER" id="PTHR33121:SF70">
    <property type="entry name" value="SIGNALING PROTEIN YKOW"/>
    <property type="match status" value="1"/>
</dbReference>
<dbReference type="SUPFAM" id="SSF141868">
    <property type="entry name" value="EAL domain-like"/>
    <property type="match status" value="1"/>
</dbReference>
<proteinExistence type="predicted"/>
<dbReference type="GO" id="GO:0071111">
    <property type="term" value="F:cyclic-guanylate-specific phosphodiesterase activity"/>
    <property type="evidence" value="ECO:0007669"/>
    <property type="project" value="InterPro"/>
</dbReference>
<dbReference type="Pfam" id="PF00563">
    <property type="entry name" value="EAL"/>
    <property type="match status" value="1"/>
</dbReference>
<dbReference type="AlphaFoldDB" id="A0A6J7G2Q6"/>
<dbReference type="InterPro" id="IPR035919">
    <property type="entry name" value="EAL_sf"/>
</dbReference>
<gene>
    <name evidence="2" type="ORF">UFOPK3472_02448</name>
</gene>
<evidence type="ECO:0000313" key="2">
    <source>
        <dbReference type="EMBL" id="CAB4900884.1"/>
    </source>
</evidence>
<dbReference type="PANTHER" id="PTHR33121">
    <property type="entry name" value="CYCLIC DI-GMP PHOSPHODIESTERASE PDEF"/>
    <property type="match status" value="1"/>
</dbReference>
<evidence type="ECO:0000259" key="1">
    <source>
        <dbReference type="PROSITE" id="PS50883"/>
    </source>
</evidence>
<dbReference type="InterPro" id="IPR050706">
    <property type="entry name" value="Cyclic-di-GMP_PDE-like"/>
</dbReference>
<dbReference type="SMART" id="SM00052">
    <property type="entry name" value="EAL"/>
    <property type="match status" value="1"/>
</dbReference>
<protein>
    <submittedName>
        <fullName evidence="2">Unannotated protein</fullName>
    </submittedName>
</protein>
<reference evidence="2" key="1">
    <citation type="submission" date="2020-05" db="EMBL/GenBank/DDBJ databases">
        <authorList>
            <person name="Chiriac C."/>
            <person name="Salcher M."/>
            <person name="Ghai R."/>
            <person name="Kavagutti S V."/>
        </authorList>
    </citation>
    <scope>NUCLEOTIDE SEQUENCE</scope>
</reference>
<organism evidence="2">
    <name type="scientific">freshwater metagenome</name>
    <dbReference type="NCBI Taxonomy" id="449393"/>
    <lineage>
        <taxon>unclassified sequences</taxon>
        <taxon>metagenomes</taxon>
        <taxon>ecological metagenomes</taxon>
    </lineage>
</organism>
<name>A0A6J7G2Q6_9ZZZZ</name>
<feature type="domain" description="EAL" evidence="1">
    <location>
        <begin position="1"/>
        <end position="223"/>
    </location>
</feature>
<accession>A0A6J7G2Q6</accession>
<dbReference type="InterPro" id="IPR001633">
    <property type="entry name" value="EAL_dom"/>
</dbReference>
<dbReference type="Gene3D" id="3.20.20.450">
    <property type="entry name" value="EAL domain"/>
    <property type="match status" value="1"/>
</dbReference>
<dbReference type="CDD" id="cd01948">
    <property type="entry name" value="EAL"/>
    <property type="match status" value="1"/>
</dbReference>
<dbReference type="EMBL" id="CAFBLX010000180">
    <property type="protein sequence ID" value="CAB4900884.1"/>
    <property type="molecule type" value="Genomic_DNA"/>
</dbReference>